<accession>A0A4R1R5N6</accession>
<dbReference type="PANTHER" id="PTHR31137">
    <property type="entry name" value="PROTEIN PSIB-RELATED-RELATED"/>
    <property type="match status" value="1"/>
</dbReference>
<sequence>MKHKMWSRLLSMVLAVMMITSIVPTSAFAEAASEIAASSQAVAEVVEQTEEVTLPEDTTTEEPAAETPAQEPAAETPAEEPAGEPVPTAEPVAEPTAEPATENEQPTAEPTQAPAETAVPSEQPSAEPTAAPEGTETPEATAVPSATPAPSESPLPSESPVPSETPVPTETPEATEEPVAMNEEAYETTADVENADITVTVNVPAGALPVDAELKADLIAEETEEFAQAQAALDEQQVEYDGMIALDIRFELNGEEIEPLYPVEVTIDAKAMLPENVDPETVTVQHLKEDESGEVVAVETVADATEETGDVTVAATQTEEAAMDMASTFAVDGFSTFTVAYGLLAAPRANNGVSLRLVYSEEDEEDEEETFGVQLKDEAGQTLVLEENTTITVEFKKEDKTIKFSDMVVGDKRVTSDGKIIGLVTGTSIKTIEINGVKYEYDRAIDPNNNTAEGVQYQGNNTWKYKIADNNFRNLENNTITFVYEKQASTERPDFAPIQTVDTNAKGIDLKLFNYNAQINGGSKSDEVSDDRALTFKNDGKGVDGTNKKKKGDKPVGWLEADQYPVKSYPSGIVQEELGDDGFPVTSEESVDGGRSIGYLFGKKDCGIYTDAVTEYPANYLFTYDPNTGYYEYDSAKNAANYDENQKRFYVYDYKEAANTKSGRDNDGSFLPFNNAQAVDVEGSWSDRKFLFDENTVDYWFGMSMTAEFIQPKDGKVNDQDMVFEFTGDDDVWVFIDGKLVLDLGGVHGAVSGSINFATGQVIADDEVDAKHSFAPFDDYSKHTIEYFYLERGGDVANCHIRFNLPTIPTEDFAVAKQLTGTNETITNESDFTFKLINGTTNNPETSVPFKVYNLNDWTQSPSTAVSTRSDHTSSEGIFVLGPNEVAVFEGKITAGGGSNQYRVQEVTEDIEEYLENVYINNQPAGVSNPSAEVGVGSNFLVFNNWAKNTNTYNLTLTKEWTTDEDEFAGTVPFGKVEVLVQQYYKVTSGSTTNDRELNRYKITLTPNNGWSGSYAGQVYDYSVFRALEETVYSVNGQKMVVYTYDVETESWSTKYQNGYTEADLLGWHVGDFTFTRDYGTAEISDLVKVPEKNNQKFILPGNGLVVLNKANQYRIWMPYMEYLNEAARTAIKNSLNDEYGGVIFLDEDSGSTLGNAVINYQSDGTIYLDFTGQNYWSMFFYGPVVFTNQMVSASMTNVLDTDFETKVDVEKVWDDDADSSKRPGSITVELLKNGESFTPAKQLILNASSWKGSFTNLDKYNDDGTLIQYTVKEVEVEGYKATINGDMQTGFVITNTPIDVTGKLKIFKDIDDKVLGGGKDVFNFRIDKMDGATVEKTWYMHVDGKGYAYVNGTEQSDAEKFIELPAGDYTVTELDNINYTFKDVSATKDGQNTGTVNKENHSITVKVGDDEITQVTFTNTPEPTNVPSDGSAVINGMQKNDDNKFTLTFEQKKELGQTVSQTTTSN</sequence>
<dbReference type="GO" id="GO:0005576">
    <property type="term" value="C:extracellular region"/>
    <property type="evidence" value="ECO:0007669"/>
    <property type="project" value="TreeGrafter"/>
</dbReference>
<dbReference type="InterPro" id="IPR037524">
    <property type="entry name" value="PA14/GLEYA"/>
</dbReference>
<dbReference type="InterPro" id="IPR008454">
    <property type="entry name" value="Collagen-bd_Cna-like_B-typ_dom"/>
</dbReference>
<organism evidence="4 5">
    <name type="scientific">Allofournierella massiliensis</name>
    <dbReference type="NCBI Taxonomy" id="1650663"/>
    <lineage>
        <taxon>Bacteria</taxon>
        <taxon>Bacillati</taxon>
        <taxon>Bacillota</taxon>
        <taxon>Clostridia</taxon>
        <taxon>Eubacteriales</taxon>
        <taxon>Oscillospiraceae</taxon>
        <taxon>Allofournierella</taxon>
    </lineage>
</organism>
<dbReference type="Proteomes" id="UP000295184">
    <property type="component" value="Unassembled WGS sequence"/>
</dbReference>
<feature type="compositionally biased region" description="Low complexity" evidence="1">
    <location>
        <begin position="166"/>
        <end position="180"/>
    </location>
</feature>
<dbReference type="SUPFAM" id="SSF49478">
    <property type="entry name" value="Cna protein B-type domain"/>
    <property type="match status" value="1"/>
</dbReference>
<name>A0A4R1R5N6_9FIRM</name>
<feature type="compositionally biased region" description="Pro residues" evidence="1">
    <location>
        <begin position="151"/>
        <end position="165"/>
    </location>
</feature>
<dbReference type="RefSeq" id="WP_058962734.1">
    <property type="nucleotide sequence ID" value="NZ_CABKVM010000011.1"/>
</dbReference>
<comment type="caution">
    <text evidence="4">The sequence shown here is derived from an EMBL/GenBank/DDBJ whole genome shotgun (WGS) entry which is preliminary data.</text>
</comment>
<feature type="compositionally biased region" description="Low complexity" evidence="1">
    <location>
        <begin position="135"/>
        <end position="150"/>
    </location>
</feature>
<dbReference type="OrthoDB" id="9816455at2"/>
<dbReference type="Gene3D" id="2.60.40.1140">
    <property type="entry name" value="Collagen-binding surface protein Cna, B-type domain"/>
    <property type="match status" value="1"/>
</dbReference>
<dbReference type="STRING" id="1650663.GCA_001486665_00200"/>
<gene>
    <name evidence="4" type="ORF">EDD77_103160</name>
</gene>
<evidence type="ECO:0000313" key="5">
    <source>
        <dbReference type="Proteomes" id="UP000295184"/>
    </source>
</evidence>
<keyword evidence="2" id="KW-0732">Signal</keyword>
<dbReference type="InterPro" id="IPR011874">
    <property type="entry name" value="Fibro_Slime"/>
</dbReference>
<dbReference type="Pfam" id="PF05738">
    <property type="entry name" value="Cna_B"/>
    <property type="match status" value="1"/>
</dbReference>
<evidence type="ECO:0000256" key="2">
    <source>
        <dbReference type="SAM" id="SignalP"/>
    </source>
</evidence>
<dbReference type="EMBL" id="SLUM01000003">
    <property type="protein sequence ID" value="TCL60835.1"/>
    <property type="molecule type" value="Genomic_DNA"/>
</dbReference>
<proteinExistence type="predicted"/>
<evidence type="ECO:0000256" key="1">
    <source>
        <dbReference type="SAM" id="MobiDB-lite"/>
    </source>
</evidence>
<dbReference type="CDD" id="cd00222">
    <property type="entry name" value="CollagenBindB"/>
    <property type="match status" value="1"/>
</dbReference>
<feature type="domain" description="PA14" evidence="3">
    <location>
        <begin position="653"/>
        <end position="817"/>
    </location>
</feature>
<feature type="compositionally biased region" description="Low complexity" evidence="1">
    <location>
        <begin position="65"/>
        <end position="76"/>
    </location>
</feature>
<dbReference type="PANTHER" id="PTHR31137:SF11">
    <property type="entry name" value="PROTEIN PSIF"/>
    <property type="match status" value="1"/>
</dbReference>
<reference evidence="4 5" key="1">
    <citation type="submission" date="2019-03" db="EMBL/GenBank/DDBJ databases">
        <title>Genomic Encyclopedia of Type Strains, Phase IV (KMG-IV): sequencing the most valuable type-strain genomes for metagenomic binning, comparative biology and taxonomic classification.</title>
        <authorList>
            <person name="Goeker M."/>
        </authorList>
    </citation>
    <scope>NUCLEOTIDE SEQUENCE [LARGE SCALE GENOMIC DNA]</scope>
    <source>
        <strain evidence="4 5">DSM 100451</strain>
    </source>
</reference>
<dbReference type="NCBIfam" id="TIGR02148">
    <property type="entry name" value="Fibro_Slime"/>
    <property type="match status" value="1"/>
</dbReference>
<feature type="signal peptide" evidence="2">
    <location>
        <begin position="1"/>
        <end position="29"/>
    </location>
</feature>
<feature type="compositionally biased region" description="Low complexity" evidence="1">
    <location>
        <begin position="83"/>
        <end position="118"/>
    </location>
</feature>
<feature type="region of interest" description="Disordered" evidence="1">
    <location>
        <begin position="46"/>
        <end position="180"/>
    </location>
</feature>
<protein>
    <submittedName>
        <fullName evidence="4">Fibro-slime domain-containing protein</fullName>
    </submittedName>
</protein>
<dbReference type="InterPro" id="IPR051154">
    <property type="entry name" value="Prespore-cell_inducing_factor"/>
</dbReference>
<dbReference type="PROSITE" id="PS51820">
    <property type="entry name" value="PA14"/>
    <property type="match status" value="1"/>
</dbReference>
<evidence type="ECO:0000313" key="4">
    <source>
        <dbReference type="EMBL" id="TCL60835.1"/>
    </source>
</evidence>
<feature type="chain" id="PRO_5021012231" evidence="2">
    <location>
        <begin position="30"/>
        <end position="1467"/>
    </location>
</feature>
<evidence type="ECO:0000259" key="3">
    <source>
        <dbReference type="PROSITE" id="PS51820"/>
    </source>
</evidence>
<feature type="compositionally biased region" description="Acidic residues" evidence="1">
    <location>
        <begin position="47"/>
        <end position="64"/>
    </location>
</feature>